<keyword evidence="4" id="KW-1185">Reference proteome</keyword>
<dbReference type="InterPro" id="IPR017853">
    <property type="entry name" value="GH"/>
</dbReference>
<dbReference type="InterPro" id="IPR011583">
    <property type="entry name" value="Chitinase_II/V-like_cat"/>
</dbReference>
<dbReference type="Gene3D" id="3.20.20.80">
    <property type="entry name" value="Glycosidases"/>
    <property type="match status" value="1"/>
</dbReference>
<evidence type="ECO:0000259" key="2">
    <source>
        <dbReference type="PROSITE" id="PS51910"/>
    </source>
</evidence>
<dbReference type="GO" id="GO:0005576">
    <property type="term" value="C:extracellular region"/>
    <property type="evidence" value="ECO:0007669"/>
    <property type="project" value="TreeGrafter"/>
</dbReference>
<dbReference type="InterPro" id="IPR050314">
    <property type="entry name" value="Glycosyl_Hydrlase_18"/>
</dbReference>
<dbReference type="GO" id="GO:0005975">
    <property type="term" value="P:carbohydrate metabolic process"/>
    <property type="evidence" value="ECO:0007669"/>
    <property type="project" value="InterPro"/>
</dbReference>
<proteinExistence type="predicted"/>
<dbReference type="PROSITE" id="PS51910">
    <property type="entry name" value="GH18_2"/>
    <property type="match status" value="1"/>
</dbReference>
<feature type="domain" description="GH18" evidence="2">
    <location>
        <begin position="9"/>
        <end position="351"/>
    </location>
</feature>
<dbReference type="SMART" id="SM00636">
    <property type="entry name" value="Glyco_18"/>
    <property type="match status" value="1"/>
</dbReference>
<evidence type="ECO:0000256" key="1">
    <source>
        <dbReference type="ARBA" id="ARBA00012729"/>
    </source>
</evidence>
<gene>
    <name evidence="3" type="ORF">RRF57_002848</name>
</gene>
<sequence length="351" mass="38077">MAGSAAAAPRFAMYYDQWHAASPSKDNTAGITHVITAFADPLLFTTSPGGSYTPFVDPRGLRASFDEGTKMCLAIGGWGYTDGFSAGQKSGQTRALFAKNVAGTLDAHGYDCVDIDWEYPGGNGNDYKANPNSNKVGEIDNYPLLLKAIKDAIGDKELSIAVPGLERDFIAFTAEKVPMISEVVDVVNLLTYDLMNRRDNTTQHHSSVRGSLNTVEKYIGLGMDPAKMNLGIAFYAKYFETSEECTEPVGCETVLLEDANGLDTGRSGATTFLEGVPVLASGRSDDIEGGQWYWDSATNYFWTWDTPKFVSQKFEQIVKAKKLGGIMGWSLGEDSADHTYIKAVQAGLQTL</sequence>
<name>A0AAN7UE75_9PEZI</name>
<evidence type="ECO:0000313" key="3">
    <source>
        <dbReference type="EMBL" id="KAK5627133.1"/>
    </source>
</evidence>
<reference evidence="3 4" key="1">
    <citation type="submission" date="2023-10" db="EMBL/GenBank/DDBJ databases">
        <title>Draft genome sequence of Xylaria bambusicola isolate GMP-LS, the root and basal stem rot pathogen of sugarcane in Indonesia.</title>
        <authorList>
            <person name="Selvaraj P."/>
            <person name="Muralishankar V."/>
            <person name="Muruganantham S."/>
            <person name="Sp S."/>
            <person name="Haryani S."/>
            <person name="Lau K.J.X."/>
            <person name="Naqvi N.I."/>
        </authorList>
    </citation>
    <scope>NUCLEOTIDE SEQUENCE [LARGE SCALE GENOMIC DNA]</scope>
    <source>
        <strain evidence="3">GMP-LS</strain>
    </source>
</reference>
<dbReference type="PANTHER" id="PTHR11177">
    <property type="entry name" value="CHITINASE"/>
    <property type="match status" value="1"/>
</dbReference>
<dbReference type="GO" id="GO:0008061">
    <property type="term" value="F:chitin binding"/>
    <property type="evidence" value="ECO:0007669"/>
    <property type="project" value="InterPro"/>
</dbReference>
<dbReference type="GO" id="GO:0008843">
    <property type="term" value="F:endochitinase activity"/>
    <property type="evidence" value="ECO:0007669"/>
    <property type="project" value="UniProtKB-EC"/>
</dbReference>
<dbReference type="SUPFAM" id="SSF51445">
    <property type="entry name" value="(Trans)glycosidases"/>
    <property type="match status" value="1"/>
</dbReference>
<dbReference type="EC" id="3.2.1.14" evidence="1"/>
<accession>A0AAN7UE75</accession>
<dbReference type="AlphaFoldDB" id="A0AAN7UE75"/>
<protein>
    <recommendedName>
        <fullName evidence="1">chitinase</fullName>
        <ecNumber evidence="1">3.2.1.14</ecNumber>
    </recommendedName>
</protein>
<dbReference type="GO" id="GO:0006032">
    <property type="term" value="P:chitin catabolic process"/>
    <property type="evidence" value="ECO:0007669"/>
    <property type="project" value="TreeGrafter"/>
</dbReference>
<dbReference type="Pfam" id="PF00704">
    <property type="entry name" value="Glyco_hydro_18"/>
    <property type="match status" value="1"/>
</dbReference>
<dbReference type="Proteomes" id="UP001305414">
    <property type="component" value="Unassembled WGS sequence"/>
</dbReference>
<dbReference type="EMBL" id="JAWHQM010000005">
    <property type="protein sequence ID" value="KAK5627133.1"/>
    <property type="molecule type" value="Genomic_DNA"/>
</dbReference>
<dbReference type="InterPro" id="IPR001223">
    <property type="entry name" value="Glyco_hydro18_cat"/>
</dbReference>
<evidence type="ECO:0000313" key="4">
    <source>
        <dbReference type="Proteomes" id="UP001305414"/>
    </source>
</evidence>
<dbReference type="PANTHER" id="PTHR11177:SF337">
    <property type="entry name" value="CHITINASE"/>
    <property type="match status" value="1"/>
</dbReference>
<comment type="caution">
    <text evidence="3">The sequence shown here is derived from an EMBL/GenBank/DDBJ whole genome shotgun (WGS) entry which is preliminary data.</text>
</comment>
<organism evidence="3 4">
    <name type="scientific">Xylaria bambusicola</name>
    <dbReference type="NCBI Taxonomy" id="326684"/>
    <lineage>
        <taxon>Eukaryota</taxon>
        <taxon>Fungi</taxon>
        <taxon>Dikarya</taxon>
        <taxon>Ascomycota</taxon>
        <taxon>Pezizomycotina</taxon>
        <taxon>Sordariomycetes</taxon>
        <taxon>Xylariomycetidae</taxon>
        <taxon>Xylariales</taxon>
        <taxon>Xylariaceae</taxon>
        <taxon>Xylaria</taxon>
    </lineage>
</organism>